<dbReference type="AlphaFoldDB" id="A0AAV7WSD2"/>
<protein>
    <submittedName>
        <fullName evidence="1">Uncharacterized protein</fullName>
    </submittedName>
</protein>
<evidence type="ECO:0000313" key="2">
    <source>
        <dbReference type="Proteomes" id="UP001066276"/>
    </source>
</evidence>
<sequence length="79" mass="8170">MGGSRGDKLPLRVPVPDRWSPSVCASEEGLCGAAARLCCPDSASRPVPQPGIFPRTGRTGAAHLRRAPPAQALGIRVAV</sequence>
<keyword evidence="2" id="KW-1185">Reference proteome</keyword>
<gene>
    <name evidence="1" type="ORF">NDU88_003418</name>
</gene>
<name>A0AAV7WSD2_PLEWA</name>
<proteinExistence type="predicted"/>
<organism evidence="1 2">
    <name type="scientific">Pleurodeles waltl</name>
    <name type="common">Iberian ribbed newt</name>
    <dbReference type="NCBI Taxonomy" id="8319"/>
    <lineage>
        <taxon>Eukaryota</taxon>
        <taxon>Metazoa</taxon>
        <taxon>Chordata</taxon>
        <taxon>Craniata</taxon>
        <taxon>Vertebrata</taxon>
        <taxon>Euteleostomi</taxon>
        <taxon>Amphibia</taxon>
        <taxon>Batrachia</taxon>
        <taxon>Caudata</taxon>
        <taxon>Salamandroidea</taxon>
        <taxon>Salamandridae</taxon>
        <taxon>Pleurodelinae</taxon>
        <taxon>Pleurodeles</taxon>
    </lineage>
</organism>
<evidence type="ECO:0000313" key="1">
    <source>
        <dbReference type="EMBL" id="KAJ1215811.1"/>
    </source>
</evidence>
<comment type="caution">
    <text evidence="1">The sequence shown here is derived from an EMBL/GenBank/DDBJ whole genome shotgun (WGS) entry which is preliminary data.</text>
</comment>
<accession>A0AAV7WSD2</accession>
<dbReference type="EMBL" id="JANPWB010000001">
    <property type="protein sequence ID" value="KAJ1215811.1"/>
    <property type="molecule type" value="Genomic_DNA"/>
</dbReference>
<dbReference type="Proteomes" id="UP001066276">
    <property type="component" value="Chromosome 1_1"/>
</dbReference>
<reference evidence="1" key="1">
    <citation type="journal article" date="2022" name="bioRxiv">
        <title>Sequencing and chromosome-scale assembly of the giantPleurodeles waltlgenome.</title>
        <authorList>
            <person name="Brown T."/>
            <person name="Elewa A."/>
            <person name="Iarovenko S."/>
            <person name="Subramanian E."/>
            <person name="Araus A.J."/>
            <person name="Petzold A."/>
            <person name="Susuki M."/>
            <person name="Suzuki K.-i.T."/>
            <person name="Hayashi T."/>
            <person name="Toyoda A."/>
            <person name="Oliveira C."/>
            <person name="Osipova E."/>
            <person name="Leigh N.D."/>
            <person name="Simon A."/>
            <person name="Yun M.H."/>
        </authorList>
    </citation>
    <scope>NUCLEOTIDE SEQUENCE</scope>
    <source>
        <strain evidence="1">20211129_DDA</strain>
        <tissue evidence="1">Liver</tissue>
    </source>
</reference>